<dbReference type="InterPro" id="IPR008145">
    <property type="entry name" value="GK/Ca_channel_bsu"/>
</dbReference>
<evidence type="ECO:0000256" key="5">
    <source>
        <dbReference type="ARBA" id="ARBA00016296"/>
    </source>
</evidence>
<dbReference type="GO" id="GO:0005524">
    <property type="term" value="F:ATP binding"/>
    <property type="evidence" value="ECO:0007669"/>
    <property type="project" value="UniProtKB-KW"/>
</dbReference>
<evidence type="ECO:0000256" key="4">
    <source>
        <dbReference type="ARBA" id="ARBA00012961"/>
    </source>
</evidence>
<feature type="non-terminal residue" evidence="14">
    <location>
        <position position="109"/>
    </location>
</feature>
<evidence type="ECO:0000313" key="14">
    <source>
        <dbReference type="EMBL" id="SVD12951.1"/>
    </source>
</evidence>
<keyword evidence="7" id="KW-0808">Transferase</keyword>
<evidence type="ECO:0000256" key="10">
    <source>
        <dbReference type="ARBA" id="ARBA00022840"/>
    </source>
</evidence>
<dbReference type="Gene3D" id="3.40.50.300">
    <property type="entry name" value="P-loop containing nucleotide triphosphate hydrolases"/>
    <property type="match status" value="1"/>
</dbReference>
<keyword evidence="10" id="KW-0067">ATP-binding</keyword>
<evidence type="ECO:0000256" key="3">
    <source>
        <dbReference type="ARBA" id="ARBA00005790"/>
    </source>
</evidence>
<evidence type="ECO:0000256" key="1">
    <source>
        <dbReference type="ARBA" id="ARBA00003531"/>
    </source>
</evidence>
<dbReference type="AlphaFoldDB" id="A0A382SVI8"/>
<evidence type="ECO:0000256" key="7">
    <source>
        <dbReference type="ARBA" id="ARBA00022679"/>
    </source>
</evidence>
<feature type="domain" description="Guanylate kinase-like" evidence="13">
    <location>
        <begin position="1"/>
        <end position="109"/>
    </location>
</feature>
<organism evidence="14">
    <name type="scientific">marine metagenome</name>
    <dbReference type="NCBI Taxonomy" id="408172"/>
    <lineage>
        <taxon>unclassified sequences</taxon>
        <taxon>metagenomes</taxon>
        <taxon>ecological metagenomes</taxon>
    </lineage>
</organism>
<dbReference type="EC" id="2.7.4.8" evidence="4"/>
<comment type="similarity">
    <text evidence="3">Belongs to the guanylate kinase family.</text>
</comment>
<reference evidence="14" key="1">
    <citation type="submission" date="2018-05" db="EMBL/GenBank/DDBJ databases">
        <authorList>
            <person name="Lanie J.A."/>
            <person name="Ng W.-L."/>
            <person name="Kazmierczak K.M."/>
            <person name="Andrzejewski T.M."/>
            <person name="Davidsen T.M."/>
            <person name="Wayne K.J."/>
            <person name="Tettelin H."/>
            <person name="Glass J.I."/>
            <person name="Rusch D."/>
            <person name="Podicherti R."/>
            <person name="Tsui H.-C.T."/>
            <person name="Winkler M.E."/>
        </authorList>
    </citation>
    <scope>NUCLEOTIDE SEQUENCE</scope>
</reference>
<name>A0A382SVI8_9ZZZZ</name>
<dbReference type="CDD" id="cd00071">
    <property type="entry name" value="GMPK"/>
    <property type="match status" value="1"/>
</dbReference>
<comment type="catalytic activity">
    <reaction evidence="12">
        <text>GMP + ATP = GDP + ADP</text>
        <dbReference type="Rhea" id="RHEA:20780"/>
        <dbReference type="ChEBI" id="CHEBI:30616"/>
        <dbReference type="ChEBI" id="CHEBI:58115"/>
        <dbReference type="ChEBI" id="CHEBI:58189"/>
        <dbReference type="ChEBI" id="CHEBI:456216"/>
        <dbReference type="EC" id="2.7.4.8"/>
    </reaction>
</comment>
<evidence type="ECO:0000256" key="6">
    <source>
        <dbReference type="ARBA" id="ARBA00022490"/>
    </source>
</evidence>
<sequence length="109" mass="11532">VVISAPSGAGKTTLCDNVRAALPSVSRAVTCTTRKPRDGELDGVDYYFLGEDEFLGRVEGGEFLENAVVYGNHYGVLKSELRAKLAEGSDVLLNIDVQGAATIREAAAD</sequence>
<keyword evidence="6" id="KW-0963">Cytoplasm</keyword>
<comment type="subcellular location">
    <subcellularLocation>
        <location evidence="2">Cytoplasm</location>
    </subcellularLocation>
</comment>
<dbReference type="PANTHER" id="PTHR23117">
    <property type="entry name" value="GUANYLATE KINASE-RELATED"/>
    <property type="match status" value="1"/>
</dbReference>
<dbReference type="PROSITE" id="PS50052">
    <property type="entry name" value="GUANYLATE_KINASE_2"/>
    <property type="match status" value="1"/>
</dbReference>
<accession>A0A382SVI8</accession>
<proteinExistence type="inferred from homology"/>
<dbReference type="EMBL" id="UINC01131324">
    <property type="protein sequence ID" value="SVD12951.1"/>
    <property type="molecule type" value="Genomic_DNA"/>
</dbReference>
<dbReference type="Pfam" id="PF00625">
    <property type="entry name" value="Guanylate_kin"/>
    <property type="match status" value="1"/>
</dbReference>
<dbReference type="InterPro" id="IPR020590">
    <property type="entry name" value="Guanylate_kinase_CS"/>
</dbReference>
<dbReference type="PROSITE" id="PS00856">
    <property type="entry name" value="GUANYLATE_KINASE_1"/>
    <property type="match status" value="1"/>
</dbReference>
<dbReference type="FunFam" id="3.30.63.10:FF:000005">
    <property type="entry name" value="Guanylate kinase"/>
    <property type="match status" value="1"/>
</dbReference>
<dbReference type="GO" id="GO:0004385">
    <property type="term" value="F:GMP kinase activity"/>
    <property type="evidence" value="ECO:0007669"/>
    <property type="project" value="UniProtKB-EC"/>
</dbReference>
<evidence type="ECO:0000256" key="2">
    <source>
        <dbReference type="ARBA" id="ARBA00004496"/>
    </source>
</evidence>
<protein>
    <recommendedName>
        <fullName evidence="5">Guanylate kinase</fullName>
        <ecNumber evidence="4">2.7.4.8</ecNumber>
    </recommendedName>
    <alternativeName>
        <fullName evidence="11">GMP kinase</fullName>
    </alternativeName>
</protein>
<keyword evidence="9" id="KW-0418">Kinase</keyword>
<dbReference type="InterPro" id="IPR027417">
    <property type="entry name" value="P-loop_NTPase"/>
</dbReference>
<feature type="non-terminal residue" evidence="14">
    <location>
        <position position="1"/>
    </location>
</feature>
<comment type="function">
    <text evidence="1">Essential for recycling GMP and indirectly, cGMP.</text>
</comment>
<evidence type="ECO:0000256" key="8">
    <source>
        <dbReference type="ARBA" id="ARBA00022741"/>
    </source>
</evidence>
<gene>
    <name evidence="14" type="ORF">METZ01_LOCUS365805</name>
</gene>
<dbReference type="PANTHER" id="PTHR23117:SF13">
    <property type="entry name" value="GUANYLATE KINASE"/>
    <property type="match status" value="1"/>
</dbReference>
<evidence type="ECO:0000256" key="12">
    <source>
        <dbReference type="ARBA" id="ARBA00048594"/>
    </source>
</evidence>
<evidence type="ECO:0000259" key="13">
    <source>
        <dbReference type="PROSITE" id="PS50052"/>
    </source>
</evidence>
<dbReference type="GO" id="GO:0005829">
    <property type="term" value="C:cytosol"/>
    <property type="evidence" value="ECO:0007669"/>
    <property type="project" value="TreeGrafter"/>
</dbReference>
<dbReference type="InterPro" id="IPR008144">
    <property type="entry name" value="Guanylate_kin-like_dom"/>
</dbReference>
<evidence type="ECO:0000256" key="9">
    <source>
        <dbReference type="ARBA" id="ARBA00022777"/>
    </source>
</evidence>
<dbReference type="SUPFAM" id="SSF52540">
    <property type="entry name" value="P-loop containing nucleoside triphosphate hydrolases"/>
    <property type="match status" value="1"/>
</dbReference>
<evidence type="ECO:0000256" key="11">
    <source>
        <dbReference type="ARBA" id="ARBA00030128"/>
    </source>
</evidence>
<keyword evidence="8" id="KW-0547">Nucleotide-binding</keyword>